<sequence>MDVRQDNECGVVVIGFQALNLCNSTTSSNCQPFLHVYLDMKNIINHCAFHQYDTINCKKTVCVKYVGKIESNSRCIIF</sequence>
<gene>
    <name evidence="1" type="ORF">PsorP6_002281</name>
</gene>
<comment type="caution">
    <text evidence="1">The sequence shown here is derived from an EMBL/GenBank/DDBJ whole genome shotgun (WGS) entry which is preliminary data.</text>
</comment>
<name>A0ACC0WSM2_9STRA</name>
<proteinExistence type="predicted"/>
<keyword evidence="2" id="KW-1185">Reference proteome</keyword>
<dbReference type="Proteomes" id="UP001163321">
    <property type="component" value="Chromosome 1"/>
</dbReference>
<reference evidence="1 2" key="1">
    <citation type="journal article" date="2022" name="bioRxiv">
        <title>The genome of the oomycete Peronosclerospora sorghi, a cosmopolitan pathogen of maize and sorghum, is inflated with dispersed pseudogenes.</title>
        <authorList>
            <person name="Fletcher K."/>
            <person name="Martin F."/>
            <person name="Isakeit T."/>
            <person name="Cavanaugh K."/>
            <person name="Magill C."/>
            <person name="Michelmore R."/>
        </authorList>
    </citation>
    <scope>NUCLEOTIDE SEQUENCE [LARGE SCALE GENOMIC DNA]</scope>
    <source>
        <strain evidence="1">P6</strain>
    </source>
</reference>
<organism evidence="1 2">
    <name type="scientific">Peronosclerospora sorghi</name>
    <dbReference type="NCBI Taxonomy" id="230839"/>
    <lineage>
        <taxon>Eukaryota</taxon>
        <taxon>Sar</taxon>
        <taxon>Stramenopiles</taxon>
        <taxon>Oomycota</taxon>
        <taxon>Peronosporomycetes</taxon>
        <taxon>Peronosporales</taxon>
        <taxon>Peronosporaceae</taxon>
        <taxon>Peronosclerospora</taxon>
    </lineage>
</organism>
<protein>
    <submittedName>
        <fullName evidence="1">Uncharacterized protein</fullName>
    </submittedName>
</protein>
<dbReference type="EMBL" id="CM047580">
    <property type="protein sequence ID" value="KAI9921757.1"/>
    <property type="molecule type" value="Genomic_DNA"/>
</dbReference>
<accession>A0ACC0WSM2</accession>
<evidence type="ECO:0000313" key="1">
    <source>
        <dbReference type="EMBL" id="KAI9921757.1"/>
    </source>
</evidence>
<evidence type="ECO:0000313" key="2">
    <source>
        <dbReference type="Proteomes" id="UP001163321"/>
    </source>
</evidence>